<dbReference type="InterPro" id="IPR028939">
    <property type="entry name" value="P5C_Rdtase_cat_N"/>
</dbReference>
<dbReference type="InterPro" id="IPR036291">
    <property type="entry name" value="NAD(P)-bd_dom_sf"/>
</dbReference>
<feature type="domain" description="Pyrroline-5-carboxylate reductase catalytic N-terminal" evidence="2">
    <location>
        <begin position="22"/>
        <end position="113"/>
    </location>
</feature>
<gene>
    <name evidence="3" type="ORF">K3769_17515</name>
</gene>
<evidence type="ECO:0000313" key="3">
    <source>
        <dbReference type="EMBL" id="MCX4234555.1"/>
    </source>
</evidence>
<keyword evidence="4" id="KW-1185">Reference proteome</keyword>
<dbReference type="EMBL" id="JAIFZO010000002">
    <property type="protein sequence ID" value="MCX4234555.1"/>
    <property type="molecule type" value="Genomic_DNA"/>
</dbReference>
<dbReference type="SUPFAM" id="SSF51735">
    <property type="entry name" value="NAD(P)-binding Rossmann-fold domains"/>
    <property type="match status" value="1"/>
</dbReference>
<name>A0ABT3V7C5_9ACTN</name>
<dbReference type="Proteomes" id="UP001165590">
    <property type="component" value="Unassembled WGS sequence"/>
</dbReference>
<accession>A0ABT3V7C5</accession>
<evidence type="ECO:0000256" key="1">
    <source>
        <dbReference type="ARBA" id="ARBA00023002"/>
    </source>
</evidence>
<protein>
    <submittedName>
        <fullName evidence="3">NAD(P)-binding domain-containing protein</fullName>
    </submittedName>
</protein>
<dbReference type="Gene3D" id="3.40.50.720">
    <property type="entry name" value="NAD(P)-binding Rossmann-like Domain"/>
    <property type="match status" value="1"/>
</dbReference>
<keyword evidence="1" id="KW-0560">Oxidoreductase</keyword>
<dbReference type="RefSeq" id="WP_267027351.1">
    <property type="nucleotide sequence ID" value="NZ_JAIFZO010000002.1"/>
</dbReference>
<organism evidence="3 4">
    <name type="scientific">Streptomyces ortus</name>
    <dbReference type="NCBI Taxonomy" id="2867268"/>
    <lineage>
        <taxon>Bacteria</taxon>
        <taxon>Bacillati</taxon>
        <taxon>Actinomycetota</taxon>
        <taxon>Actinomycetes</taxon>
        <taxon>Kitasatosporales</taxon>
        <taxon>Streptomycetaceae</taxon>
        <taxon>Streptomyces</taxon>
    </lineage>
</organism>
<dbReference type="PANTHER" id="PTHR14239">
    <property type="entry name" value="DUDULIN-RELATED"/>
    <property type="match status" value="1"/>
</dbReference>
<reference evidence="3" key="1">
    <citation type="journal article" date="2022" name="bioRxiv">
        <title>Discovery and biosynthetic assessment of Streptomyces ortus sp nov. isolated from a deep-sea sponge.</title>
        <authorList>
            <person name="Williams S.E."/>
        </authorList>
    </citation>
    <scope>NUCLEOTIDE SEQUENCE</scope>
    <source>
        <strain evidence="3">A15ISP2-DRY2</strain>
    </source>
</reference>
<proteinExistence type="predicted"/>
<evidence type="ECO:0000313" key="4">
    <source>
        <dbReference type="Proteomes" id="UP001165590"/>
    </source>
</evidence>
<comment type="caution">
    <text evidence="3">The sequence shown here is derived from an EMBL/GenBank/DDBJ whole genome shotgun (WGS) entry which is preliminary data.</text>
</comment>
<sequence>MPRGWYRASGAPPTPRRASPMKIGIIGAGNIGGNLTRRLTALGHDVYVANSRGPQTLTALAEETGATPVSVEEAPRGAEIVVVTIPLKAIPDLPSGLLDQAADGVTVIDTGNYYPQRDGRIAAILDEGLTESRWTAQHLGHTVVKAFNGTYAQDILDRPRPAGAADRIALPVAADDPAAKQVVRALIDELGFDTVDSGTLDDSWRQQPGTPVYGLQADVDGVTKALAEASRERTPDFTA</sequence>
<dbReference type="InterPro" id="IPR051267">
    <property type="entry name" value="STEAP_metalloreductase"/>
</dbReference>
<dbReference type="Pfam" id="PF03807">
    <property type="entry name" value="F420_oxidored"/>
    <property type="match status" value="1"/>
</dbReference>
<evidence type="ECO:0000259" key="2">
    <source>
        <dbReference type="Pfam" id="PF03807"/>
    </source>
</evidence>